<comment type="similarity">
    <text evidence="1">Belongs to the ATP-dependent AMP-binding enzyme family.</text>
</comment>
<dbReference type="InterPro" id="IPR000873">
    <property type="entry name" value="AMP-dep_synth/lig_dom"/>
</dbReference>
<evidence type="ECO:0000256" key="2">
    <source>
        <dbReference type="ARBA" id="ARBA00022598"/>
    </source>
</evidence>
<keyword evidence="5" id="KW-1185">Reference proteome</keyword>
<dbReference type="InterPro" id="IPR020845">
    <property type="entry name" value="AMP-binding_CS"/>
</dbReference>
<reference evidence="5" key="1">
    <citation type="journal article" date="2019" name="Int. J. Syst. Evol. Microbiol.">
        <title>The Global Catalogue of Microorganisms (GCM) 10K type strain sequencing project: providing services to taxonomists for standard genome sequencing and annotation.</title>
        <authorList>
            <consortium name="The Broad Institute Genomics Platform"/>
            <consortium name="The Broad Institute Genome Sequencing Center for Infectious Disease"/>
            <person name="Wu L."/>
            <person name="Ma J."/>
        </authorList>
    </citation>
    <scope>NUCLEOTIDE SEQUENCE [LARGE SCALE GENOMIC DNA]</scope>
    <source>
        <strain evidence="5">CGMCC 4.7680</strain>
    </source>
</reference>
<protein>
    <recommendedName>
        <fullName evidence="3">AMP-dependent synthetase/ligase domain-containing protein</fullName>
    </recommendedName>
</protein>
<evidence type="ECO:0000313" key="4">
    <source>
        <dbReference type="EMBL" id="GHG41194.1"/>
    </source>
</evidence>
<dbReference type="PROSITE" id="PS00455">
    <property type="entry name" value="AMP_BINDING"/>
    <property type="match status" value="1"/>
</dbReference>
<dbReference type="Proteomes" id="UP000649955">
    <property type="component" value="Unassembled WGS sequence"/>
</dbReference>
<dbReference type="Pfam" id="PF00501">
    <property type="entry name" value="AMP-binding"/>
    <property type="match status" value="1"/>
</dbReference>
<sequence length="100" mass="10920">MVEEVREKCAALEHVVILGGESWQALSDAGWQGDPAVLAEKQAALSPDDPINIQYTSGTTGFPKGATLSHHNILNNGFFVGELCDYDHNNRVCICVPFYQ</sequence>
<comment type="caution">
    <text evidence="4">The sequence shown here is derived from an EMBL/GenBank/DDBJ whole genome shotgun (WGS) entry which is preliminary data.</text>
</comment>
<dbReference type="SUPFAM" id="SSF56801">
    <property type="entry name" value="Acetyl-CoA synthetase-like"/>
    <property type="match status" value="1"/>
</dbReference>
<dbReference type="InterPro" id="IPR042099">
    <property type="entry name" value="ANL_N_sf"/>
</dbReference>
<proteinExistence type="inferred from homology"/>
<organism evidence="4 5">
    <name type="scientific">Amycolatopsis bullii</name>
    <dbReference type="NCBI Taxonomy" id="941987"/>
    <lineage>
        <taxon>Bacteria</taxon>
        <taxon>Bacillati</taxon>
        <taxon>Actinomycetota</taxon>
        <taxon>Actinomycetes</taxon>
        <taxon>Pseudonocardiales</taxon>
        <taxon>Pseudonocardiaceae</taxon>
        <taxon>Amycolatopsis</taxon>
    </lineage>
</organism>
<evidence type="ECO:0000259" key="3">
    <source>
        <dbReference type="Pfam" id="PF00501"/>
    </source>
</evidence>
<name>A0ABQ3KP37_9PSEU</name>
<evidence type="ECO:0000313" key="5">
    <source>
        <dbReference type="Proteomes" id="UP000649955"/>
    </source>
</evidence>
<evidence type="ECO:0000256" key="1">
    <source>
        <dbReference type="ARBA" id="ARBA00006432"/>
    </source>
</evidence>
<feature type="domain" description="AMP-dependent synthetase/ligase" evidence="3">
    <location>
        <begin position="4"/>
        <end position="99"/>
    </location>
</feature>
<dbReference type="PANTHER" id="PTHR43201:SF5">
    <property type="entry name" value="MEDIUM-CHAIN ACYL-COA LIGASE ACSF2, MITOCHONDRIAL"/>
    <property type="match status" value="1"/>
</dbReference>
<dbReference type="PANTHER" id="PTHR43201">
    <property type="entry name" value="ACYL-COA SYNTHETASE"/>
    <property type="match status" value="1"/>
</dbReference>
<keyword evidence="2" id="KW-0436">Ligase</keyword>
<dbReference type="Gene3D" id="3.40.50.12780">
    <property type="entry name" value="N-terminal domain of ligase-like"/>
    <property type="match status" value="1"/>
</dbReference>
<gene>
    <name evidence="4" type="ORF">GCM10017567_73360</name>
</gene>
<accession>A0ABQ3KP37</accession>
<dbReference type="EMBL" id="BNAW01000050">
    <property type="protein sequence ID" value="GHG41194.1"/>
    <property type="molecule type" value="Genomic_DNA"/>
</dbReference>